<name>A0ABN7AG48_9HEMI</name>
<feature type="region of interest" description="Disordered" evidence="5">
    <location>
        <begin position="447"/>
        <end position="476"/>
    </location>
</feature>
<dbReference type="PANTHER" id="PTHR13230:SF5">
    <property type="entry name" value="GENERAL TRANSCRIPTION FACTOR 3C POLYPEPTIDE 5"/>
    <property type="match status" value="1"/>
</dbReference>
<comment type="subcellular location">
    <subcellularLocation>
        <location evidence="1">Nucleus</location>
    </subcellularLocation>
</comment>
<feature type="domain" description="Transcription factor IIIC subunit Tfc1/Sfc1 triple barrel" evidence="7">
    <location>
        <begin position="14"/>
        <end position="120"/>
    </location>
</feature>
<dbReference type="InterPro" id="IPR040454">
    <property type="entry name" value="TF_IIIC_Tfc1/Sfc1"/>
</dbReference>
<evidence type="ECO:0000256" key="1">
    <source>
        <dbReference type="ARBA" id="ARBA00004123"/>
    </source>
</evidence>
<keyword evidence="2" id="KW-0238">DNA-binding</keyword>
<dbReference type="InterPro" id="IPR041499">
    <property type="entry name" value="Tfc1/Sfc1_N"/>
</dbReference>
<evidence type="ECO:0000313" key="9">
    <source>
        <dbReference type="Proteomes" id="UP001307889"/>
    </source>
</evidence>
<gene>
    <name evidence="8" type="ORF">NTJ_02109</name>
</gene>
<proteinExistence type="predicted"/>
<feature type="domain" description="Transcription factor IIIC subunit 5 HTH" evidence="6">
    <location>
        <begin position="159"/>
        <end position="308"/>
    </location>
</feature>
<evidence type="ECO:0000256" key="4">
    <source>
        <dbReference type="ARBA" id="ARBA00023242"/>
    </source>
</evidence>
<dbReference type="PANTHER" id="PTHR13230">
    <property type="entry name" value="GENERAL TRANSCRIPTION FACTOR IIIC, POLYPEPTIDE 5"/>
    <property type="match status" value="1"/>
</dbReference>
<dbReference type="Pfam" id="PF17682">
    <property type="entry name" value="Tau95_N"/>
    <property type="match status" value="1"/>
</dbReference>
<dbReference type="InterPro" id="IPR042536">
    <property type="entry name" value="TFIIIC_tauA_Sfc1"/>
</dbReference>
<accession>A0ABN7AG48</accession>
<evidence type="ECO:0000256" key="2">
    <source>
        <dbReference type="ARBA" id="ARBA00023125"/>
    </source>
</evidence>
<sequence>MEVKKDALKHPLTCIEYPGIVRNVGRMLETLGGIEEISKVICQKNRRLELRFRPGDVTCKPTCGDRIKTNGVLLKIKVRVPKRDNDDDDNDDKEHQVTGCEIVGKIQTLFKFKSLCDFQFLPMLQDDKGVMRDVTRSLLPLKIDGDNFKNWIDEPAEYFLPPAVFCRIDSQSLNTYMYRKDNKDTHDDSEESLIGRTRKRRSGHAIFISFDVGLIPSKPREKAIKFLKVKFLSGEQYETIKKCFEERPVWSKLALMSVTGYMHDQMKYLLPSVAYYFVTGPYRVMWVRLGYDPRIEPSSRIYQTLDYRIRAPAGLINKIKAKRNYSNCLLPNKMSHQPGKSVVLSKVGAEEAEKAEEDSARPSQNLHEFRPGMFPPSRQLFYQYCDIKVPEIETMLDRLPKVSSEMTCDPKHGWLPPGFDIQCREILNKHVLDFLTSSAADEAIKMDDYADDSSDGEHLAWEEDFEDEEIDEPETK</sequence>
<keyword evidence="9" id="KW-1185">Reference proteome</keyword>
<dbReference type="Gene3D" id="3.30.200.160">
    <property type="entry name" value="TFIIIC, subcomplex tauA, subunit Sfc1, barrel domain"/>
    <property type="match status" value="1"/>
</dbReference>
<keyword evidence="3" id="KW-0804">Transcription</keyword>
<evidence type="ECO:0000256" key="3">
    <source>
        <dbReference type="ARBA" id="ARBA00023163"/>
    </source>
</evidence>
<feature type="compositionally biased region" description="Acidic residues" evidence="5">
    <location>
        <begin position="462"/>
        <end position="476"/>
    </location>
</feature>
<evidence type="ECO:0000259" key="6">
    <source>
        <dbReference type="Pfam" id="PF09734"/>
    </source>
</evidence>
<evidence type="ECO:0000259" key="7">
    <source>
        <dbReference type="Pfam" id="PF17682"/>
    </source>
</evidence>
<reference evidence="8 9" key="1">
    <citation type="submission" date="2023-09" db="EMBL/GenBank/DDBJ databases">
        <title>Nesidiocoris tenuis whole genome shotgun sequence.</title>
        <authorList>
            <person name="Shibata T."/>
            <person name="Shimoda M."/>
            <person name="Kobayashi T."/>
            <person name="Uehara T."/>
        </authorList>
    </citation>
    <scope>NUCLEOTIDE SEQUENCE [LARGE SCALE GENOMIC DNA]</scope>
    <source>
        <strain evidence="8 9">Japan</strain>
    </source>
</reference>
<evidence type="ECO:0000256" key="5">
    <source>
        <dbReference type="SAM" id="MobiDB-lite"/>
    </source>
</evidence>
<dbReference type="EMBL" id="AP028909">
    <property type="protein sequence ID" value="BES89302.1"/>
    <property type="molecule type" value="Genomic_DNA"/>
</dbReference>
<dbReference type="Pfam" id="PF09734">
    <property type="entry name" value="Tau95"/>
    <property type="match status" value="1"/>
</dbReference>
<organism evidence="8 9">
    <name type="scientific">Nesidiocoris tenuis</name>
    <dbReference type="NCBI Taxonomy" id="355587"/>
    <lineage>
        <taxon>Eukaryota</taxon>
        <taxon>Metazoa</taxon>
        <taxon>Ecdysozoa</taxon>
        <taxon>Arthropoda</taxon>
        <taxon>Hexapoda</taxon>
        <taxon>Insecta</taxon>
        <taxon>Pterygota</taxon>
        <taxon>Neoptera</taxon>
        <taxon>Paraneoptera</taxon>
        <taxon>Hemiptera</taxon>
        <taxon>Heteroptera</taxon>
        <taxon>Panheteroptera</taxon>
        <taxon>Cimicomorpha</taxon>
        <taxon>Miridae</taxon>
        <taxon>Dicyphina</taxon>
        <taxon>Nesidiocoris</taxon>
    </lineage>
</organism>
<protein>
    <submittedName>
        <fullName evidence="8">RNA polymerase III transcription factor (TF)IIIC subunit</fullName>
    </submittedName>
</protein>
<dbReference type="Proteomes" id="UP001307889">
    <property type="component" value="Chromosome 1"/>
</dbReference>
<keyword evidence="4" id="KW-0539">Nucleus</keyword>
<evidence type="ECO:0000313" key="8">
    <source>
        <dbReference type="EMBL" id="BES89302.1"/>
    </source>
</evidence>
<dbReference type="InterPro" id="IPR019136">
    <property type="entry name" value="TF_IIIC_su-5_HTH"/>
</dbReference>